<comment type="caution">
    <text evidence="1">The sequence shown here is derived from an EMBL/GenBank/DDBJ whole genome shotgun (WGS) entry which is preliminary data.</text>
</comment>
<organism evidence="1 2">
    <name type="scientific">Mucilaginibacter dorajii</name>
    <dbReference type="NCBI Taxonomy" id="692994"/>
    <lineage>
        <taxon>Bacteria</taxon>
        <taxon>Pseudomonadati</taxon>
        <taxon>Bacteroidota</taxon>
        <taxon>Sphingobacteriia</taxon>
        <taxon>Sphingobacteriales</taxon>
        <taxon>Sphingobacteriaceae</taxon>
        <taxon>Mucilaginibacter</taxon>
    </lineage>
</organism>
<dbReference type="EMBL" id="BAAAZC010000017">
    <property type="protein sequence ID" value="GAA3972485.1"/>
    <property type="molecule type" value="Genomic_DNA"/>
</dbReference>
<sequence>MGNNYICIMTTKSIEEQIAAIRAATSKANVSRETALAFLISAGIIAPEPVKEQSVKLQLKNTK</sequence>
<gene>
    <name evidence="1" type="ORF">GCM10022210_22770</name>
</gene>
<evidence type="ECO:0000313" key="1">
    <source>
        <dbReference type="EMBL" id="GAA3972485.1"/>
    </source>
</evidence>
<name>A0ABP7PWY5_9SPHI</name>
<evidence type="ECO:0000313" key="2">
    <source>
        <dbReference type="Proteomes" id="UP001500742"/>
    </source>
</evidence>
<dbReference type="Proteomes" id="UP001500742">
    <property type="component" value="Unassembled WGS sequence"/>
</dbReference>
<keyword evidence="2" id="KW-1185">Reference proteome</keyword>
<reference evidence="2" key="1">
    <citation type="journal article" date="2019" name="Int. J. Syst. Evol. Microbiol.">
        <title>The Global Catalogue of Microorganisms (GCM) 10K type strain sequencing project: providing services to taxonomists for standard genome sequencing and annotation.</title>
        <authorList>
            <consortium name="The Broad Institute Genomics Platform"/>
            <consortium name="The Broad Institute Genome Sequencing Center for Infectious Disease"/>
            <person name="Wu L."/>
            <person name="Ma J."/>
        </authorList>
    </citation>
    <scope>NUCLEOTIDE SEQUENCE [LARGE SCALE GENOMIC DNA]</scope>
    <source>
        <strain evidence="2">JCM 16601</strain>
    </source>
</reference>
<protein>
    <submittedName>
        <fullName evidence="1">Uncharacterized protein</fullName>
    </submittedName>
</protein>
<proteinExistence type="predicted"/>
<accession>A0ABP7PWY5</accession>